<protein>
    <submittedName>
        <fullName evidence="2">Uncharacterized protein</fullName>
    </submittedName>
</protein>
<evidence type="ECO:0000313" key="2">
    <source>
        <dbReference type="EMBL" id="KXZ54028.1"/>
    </source>
</evidence>
<feature type="compositionally biased region" description="Low complexity" evidence="1">
    <location>
        <begin position="24"/>
        <end position="40"/>
    </location>
</feature>
<reference evidence="3" key="1">
    <citation type="journal article" date="2016" name="Nat. Commun.">
        <title>The Gonium pectorale genome demonstrates co-option of cell cycle regulation during the evolution of multicellularity.</title>
        <authorList>
            <person name="Hanschen E.R."/>
            <person name="Marriage T.N."/>
            <person name="Ferris P.J."/>
            <person name="Hamaji T."/>
            <person name="Toyoda A."/>
            <person name="Fujiyama A."/>
            <person name="Neme R."/>
            <person name="Noguchi H."/>
            <person name="Minakuchi Y."/>
            <person name="Suzuki M."/>
            <person name="Kawai-Toyooka H."/>
            <person name="Smith D.R."/>
            <person name="Sparks H."/>
            <person name="Anderson J."/>
            <person name="Bakaric R."/>
            <person name="Luria V."/>
            <person name="Karger A."/>
            <person name="Kirschner M.W."/>
            <person name="Durand P.M."/>
            <person name="Michod R.E."/>
            <person name="Nozaki H."/>
            <person name="Olson B.J."/>
        </authorList>
    </citation>
    <scope>NUCLEOTIDE SEQUENCE [LARGE SCALE GENOMIC DNA]</scope>
    <source>
        <strain evidence="3">NIES-2863</strain>
    </source>
</reference>
<name>A0A150GWH8_GONPE</name>
<accession>A0A150GWH8</accession>
<comment type="caution">
    <text evidence="2">The sequence shown here is derived from an EMBL/GenBank/DDBJ whole genome shotgun (WGS) entry which is preliminary data.</text>
</comment>
<dbReference type="Proteomes" id="UP000075714">
    <property type="component" value="Unassembled WGS sequence"/>
</dbReference>
<keyword evidence="3" id="KW-1185">Reference proteome</keyword>
<dbReference type="AlphaFoldDB" id="A0A150GWH8"/>
<gene>
    <name evidence="2" type="ORF">GPECTOR_5g138</name>
</gene>
<dbReference type="OrthoDB" id="545341at2759"/>
<proteinExistence type="predicted"/>
<feature type="region of interest" description="Disordered" evidence="1">
    <location>
        <begin position="1"/>
        <end position="177"/>
    </location>
</feature>
<organism evidence="2 3">
    <name type="scientific">Gonium pectorale</name>
    <name type="common">Green alga</name>
    <dbReference type="NCBI Taxonomy" id="33097"/>
    <lineage>
        <taxon>Eukaryota</taxon>
        <taxon>Viridiplantae</taxon>
        <taxon>Chlorophyta</taxon>
        <taxon>core chlorophytes</taxon>
        <taxon>Chlorophyceae</taxon>
        <taxon>CS clade</taxon>
        <taxon>Chlamydomonadales</taxon>
        <taxon>Volvocaceae</taxon>
        <taxon>Gonium</taxon>
    </lineage>
</organism>
<evidence type="ECO:0000256" key="1">
    <source>
        <dbReference type="SAM" id="MobiDB-lite"/>
    </source>
</evidence>
<feature type="compositionally biased region" description="Low complexity" evidence="1">
    <location>
        <begin position="73"/>
        <end position="82"/>
    </location>
</feature>
<evidence type="ECO:0000313" key="3">
    <source>
        <dbReference type="Proteomes" id="UP000075714"/>
    </source>
</evidence>
<dbReference type="EMBL" id="LSYV01000006">
    <property type="protein sequence ID" value="KXZ54028.1"/>
    <property type="molecule type" value="Genomic_DNA"/>
</dbReference>
<sequence>MDLLGGYGDSDGEEQDVGLDAADTGPSTTSPASKPTSAAPRLNAAPDPDSRISAPPAPLFNPFADDEAGGHGSPTTTSPPGGSKRGFTQVTGSSGAAPRQPGPAKASRTAAAPGGGPKPAGFNTALVPPQLRNGRANVSTEDMEKMFSKGALKRQRAAAGTGAAGAGAAAGGSPLSG</sequence>